<keyword evidence="3" id="KW-1185">Reference proteome</keyword>
<dbReference type="OrthoDB" id="2278052at2759"/>
<name>A0A8H8A2X9_9FUNG</name>
<sequence>VEQRRLFSVFPSPLVLSRAAPAAEEFETAPAPCGPEADPAFSAARTRSVAASALPPTTDHEALKWLNHQPHLSRRQAAWVEKFQAFQMRIEYQPGRFNYVADALSRRPDYFPNGPRCHSRIVRKLGRDQDTVDVIEPDTVDIATDVTDDTTPNVPRIFNEHSATEVNNPGALQLAATVISIDSVLESKICAALTADEAKQIQQLILTSFSDASHETRTPTWTLLDGIAYYGNRVYIPRAYGKKILYTVHDRETLHSGNKKTIDALQRRFYWPSMGTDVRNCLKHAIFVNEKNVPTVWVIFHRSTFRRTNLPTWPWIFLMYRTLSMVTTRSYWSLIVYGNICS</sequence>
<evidence type="ECO:0000313" key="3">
    <source>
        <dbReference type="Proteomes" id="UP000673691"/>
    </source>
</evidence>
<proteinExistence type="predicted"/>
<comment type="caution">
    <text evidence="2">The sequence shown here is derived from an EMBL/GenBank/DDBJ whole genome shotgun (WGS) entry which is preliminary data.</text>
</comment>
<dbReference type="InterPro" id="IPR050951">
    <property type="entry name" value="Retrovirus_Pol_polyprotein"/>
</dbReference>
<feature type="domain" description="Integrase zinc-binding" evidence="1">
    <location>
        <begin position="236"/>
        <end position="283"/>
    </location>
</feature>
<organism evidence="2 3">
    <name type="scientific">Olpidium bornovanus</name>
    <dbReference type="NCBI Taxonomy" id="278681"/>
    <lineage>
        <taxon>Eukaryota</taxon>
        <taxon>Fungi</taxon>
        <taxon>Fungi incertae sedis</taxon>
        <taxon>Olpidiomycota</taxon>
        <taxon>Olpidiomycotina</taxon>
        <taxon>Olpidiomycetes</taxon>
        <taxon>Olpidiales</taxon>
        <taxon>Olpidiaceae</taxon>
        <taxon>Olpidium</taxon>
    </lineage>
</organism>
<dbReference type="Pfam" id="PF17921">
    <property type="entry name" value="Integrase_H2C2"/>
    <property type="match status" value="1"/>
</dbReference>
<evidence type="ECO:0000259" key="1">
    <source>
        <dbReference type="Pfam" id="PF17921"/>
    </source>
</evidence>
<dbReference type="InterPro" id="IPR041588">
    <property type="entry name" value="Integrase_H2C2"/>
</dbReference>
<dbReference type="EMBL" id="JAEFCI010000221">
    <property type="protein sequence ID" value="KAG5463698.1"/>
    <property type="molecule type" value="Genomic_DNA"/>
</dbReference>
<feature type="non-terminal residue" evidence="2">
    <location>
        <position position="1"/>
    </location>
</feature>
<dbReference type="PANTHER" id="PTHR37984">
    <property type="entry name" value="PROTEIN CBG26694"/>
    <property type="match status" value="1"/>
</dbReference>
<evidence type="ECO:0000313" key="2">
    <source>
        <dbReference type="EMBL" id="KAG5463698.1"/>
    </source>
</evidence>
<dbReference type="Proteomes" id="UP000673691">
    <property type="component" value="Unassembled WGS sequence"/>
</dbReference>
<accession>A0A8H8A2X9</accession>
<reference evidence="2 3" key="1">
    <citation type="journal article" name="Sci. Rep.">
        <title>Genome-scale phylogenetic analyses confirm Olpidium as the closest living zoosporic fungus to the non-flagellated, terrestrial fungi.</title>
        <authorList>
            <person name="Chang Y."/>
            <person name="Rochon D."/>
            <person name="Sekimoto S."/>
            <person name="Wang Y."/>
            <person name="Chovatia M."/>
            <person name="Sandor L."/>
            <person name="Salamov A."/>
            <person name="Grigoriev I.V."/>
            <person name="Stajich J.E."/>
            <person name="Spatafora J.W."/>
        </authorList>
    </citation>
    <scope>NUCLEOTIDE SEQUENCE [LARGE SCALE GENOMIC DNA]</scope>
    <source>
        <strain evidence="2">S191</strain>
    </source>
</reference>
<dbReference type="AlphaFoldDB" id="A0A8H8A2X9"/>
<dbReference type="Gene3D" id="1.10.340.70">
    <property type="match status" value="1"/>
</dbReference>
<gene>
    <name evidence="2" type="ORF">BJ554DRAFT_5064</name>
</gene>
<protein>
    <recommendedName>
        <fullName evidence="1">Integrase zinc-binding domain-containing protein</fullName>
    </recommendedName>
</protein>
<dbReference type="PANTHER" id="PTHR37984:SF15">
    <property type="entry name" value="INTEGRASE CATALYTIC DOMAIN-CONTAINING PROTEIN"/>
    <property type="match status" value="1"/>
</dbReference>